<feature type="non-terminal residue" evidence="1">
    <location>
        <position position="247"/>
    </location>
</feature>
<reference evidence="1" key="1">
    <citation type="journal article" date="2015" name="Nature">
        <title>Complex archaea that bridge the gap between prokaryotes and eukaryotes.</title>
        <authorList>
            <person name="Spang A."/>
            <person name="Saw J.H."/>
            <person name="Jorgensen S.L."/>
            <person name="Zaremba-Niedzwiedzka K."/>
            <person name="Martijn J."/>
            <person name="Lind A.E."/>
            <person name="van Eijk R."/>
            <person name="Schleper C."/>
            <person name="Guy L."/>
            <person name="Ettema T.J."/>
        </authorList>
    </citation>
    <scope>NUCLEOTIDE SEQUENCE</scope>
</reference>
<protein>
    <submittedName>
        <fullName evidence="1">Uncharacterized protein</fullName>
    </submittedName>
</protein>
<gene>
    <name evidence="1" type="ORF">LCGC14_2570970</name>
</gene>
<dbReference type="AlphaFoldDB" id="A0A0F9AHQ6"/>
<dbReference type="EMBL" id="LAZR01042688">
    <property type="protein sequence ID" value="KKL08930.1"/>
    <property type="molecule type" value="Genomic_DNA"/>
</dbReference>
<sequence>MGVRKFPLPDTPEYDDIKVRWENNEVELGQLAKELGMTPKAVKSSLTDNGIKRKDKMVYQATAREDMVVNLPPVKIRQYKISDKEGDEEVVILHASDGHAGKITRSFNKDVYRDRMGQMFESAITIVKLHRKMYSIRKVVVVNTGDNNQGENPHQGSVIGDVEMGARDQVKYIAAPMWNDVLGSLKQHFDGVEMQCYPGNHGHDKLAPATSSYDLMLYDRYLCFTGDAEFTRFEGPAWNYKDVVDHY</sequence>
<accession>A0A0F9AHQ6</accession>
<organism evidence="1">
    <name type="scientific">marine sediment metagenome</name>
    <dbReference type="NCBI Taxonomy" id="412755"/>
    <lineage>
        <taxon>unclassified sequences</taxon>
        <taxon>metagenomes</taxon>
        <taxon>ecological metagenomes</taxon>
    </lineage>
</organism>
<evidence type="ECO:0000313" key="1">
    <source>
        <dbReference type="EMBL" id="KKL08930.1"/>
    </source>
</evidence>
<proteinExistence type="predicted"/>
<comment type="caution">
    <text evidence="1">The sequence shown here is derived from an EMBL/GenBank/DDBJ whole genome shotgun (WGS) entry which is preliminary data.</text>
</comment>
<name>A0A0F9AHQ6_9ZZZZ</name>